<comment type="caution">
    <text evidence="3">The sequence shown here is derived from an EMBL/GenBank/DDBJ whole genome shotgun (WGS) entry which is preliminary data.</text>
</comment>
<feature type="signal peptide" evidence="1">
    <location>
        <begin position="1"/>
        <end position="22"/>
    </location>
</feature>
<dbReference type="AlphaFoldDB" id="A0A210QXQ7"/>
<dbReference type="EMBL" id="NEDP02001335">
    <property type="protein sequence ID" value="OWF53527.1"/>
    <property type="molecule type" value="Genomic_DNA"/>
</dbReference>
<proteinExistence type="predicted"/>
<protein>
    <submittedName>
        <fullName evidence="3">L-rhamnose-binding lectin CSL3</fullName>
    </submittedName>
</protein>
<organism evidence="3 4">
    <name type="scientific">Mizuhopecten yessoensis</name>
    <name type="common">Japanese scallop</name>
    <name type="synonym">Patinopecten yessoensis</name>
    <dbReference type="NCBI Taxonomy" id="6573"/>
    <lineage>
        <taxon>Eukaryota</taxon>
        <taxon>Metazoa</taxon>
        <taxon>Spiralia</taxon>
        <taxon>Lophotrochozoa</taxon>
        <taxon>Mollusca</taxon>
        <taxon>Bivalvia</taxon>
        <taxon>Autobranchia</taxon>
        <taxon>Pteriomorphia</taxon>
        <taxon>Pectinida</taxon>
        <taxon>Pectinoidea</taxon>
        <taxon>Pectinidae</taxon>
        <taxon>Mizuhopecten</taxon>
    </lineage>
</organism>
<feature type="chain" id="PRO_5012397249" evidence="1">
    <location>
        <begin position="23"/>
        <end position="169"/>
    </location>
</feature>
<dbReference type="PANTHER" id="PTHR46780">
    <property type="entry name" value="PROTEIN EVA-1"/>
    <property type="match status" value="1"/>
</dbReference>
<evidence type="ECO:0000313" key="3">
    <source>
        <dbReference type="EMBL" id="OWF53527.1"/>
    </source>
</evidence>
<dbReference type="Gene3D" id="2.60.120.740">
    <property type="match status" value="1"/>
</dbReference>
<evidence type="ECO:0000313" key="4">
    <source>
        <dbReference type="Proteomes" id="UP000242188"/>
    </source>
</evidence>
<keyword evidence="4" id="KW-1185">Reference proteome</keyword>
<name>A0A210QXQ7_MIZYE</name>
<dbReference type="PROSITE" id="PS50228">
    <property type="entry name" value="SUEL_LECTIN"/>
    <property type="match status" value="1"/>
</dbReference>
<dbReference type="InterPro" id="IPR043159">
    <property type="entry name" value="Lectin_gal-bd_sf"/>
</dbReference>
<dbReference type="GO" id="GO:0030246">
    <property type="term" value="F:carbohydrate binding"/>
    <property type="evidence" value="ECO:0007669"/>
    <property type="project" value="UniProtKB-KW"/>
</dbReference>
<accession>A0A210QXQ7</accession>
<feature type="domain" description="SUEL-type lectin" evidence="2">
    <location>
        <begin position="28"/>
        <end position="112"/>
    </location>
</feature>
<evidence type="ECO:0000256" key="1">
    <source>
        <dbReference type="SAM" id="SignalP"/>
    </source>
</evidence>
<dbReference type="OrthoDB" id="6120134at2759"/>
<dbReference type="CDD" id="cd22837">
    <property type="entry name" value="Gal_Rha_Lectin_RBL_rpt3"/>
    <property type="match status" value="1"/>
</dbReference>
<gene>
    <name evidence="3" type="ORF">KP79_PYT13640</name>
</gene>
<dbReference type="Pfam" id="PF02140">
    <property type="entry name" value="SUEL_Lectin"/>
    <property type="match status" value="1"/>
</dbReference>
<keyword evidence="3" id="KW-0430">Lectin</keyword>
<dbReference type="InterPro" id="IPR000922">
    <property type="entry name" value="Lectin_gal-bd_dom"/>
</dbReference>
<sequence length="169" mass="18944">MKSWTVLLAVCSGFISTTLCAAKETIHVCEGDEKIITCDRGIEVVSARYGRFDRVTCLHTAMSKVGCFDEVLAKILSKCEGKATCALSPSNTEYGDPCPGTFKYLKVQFNCPSSAQVEYTMLEAQLNYKTEYRFNPTLHPDLYTLNPYTPQPYKPHPYITNPLTPYPCM</sequence>
<evidence type="ECO:0000259" key="2">
    <source>
        <dbReference type="PROSITE" id="PS50228"/>
    </source>
</evidence>
<reference evidence="3 4" key="1">
    <citation type="journal article" date="2017" name="Nat. Ecol. Evol.">
        <title>Scallop genome provides insights into evolution of bilaterian karyotype and development.</title>
        <authorList>
            <person name="Wang S."/>
            <person name="Zhang J."/>
            <person name="Jiao W."/>
            <person name="Li J."/>
            <person name="Xun X."/>
            <person name="Sun Y."/>
            <person name="Guo X."/>
            <person name="Huan P."/>
            <person name="Dong B."/>
            <person name="Zhang L."/>
            <person name="Hu X."/>
            <person name="Sun X."/>
            <person name="Wang J."/>
            <person name="Zhao C."/>
            <person name="Wang Y."/>
            <person name="Wang D."/>
            <person name="Huang X."/>
            <person name="Wang R."/>
            <person name="Lv J."/>
            <person name="Li Y."/>
            <person name="Zhang Z."/>
            <person name="Liu B."/>
            <person name="Lu W."/>
            <person name="Hui Y."/>
            <person name="Liang J."/>
            <person name="Zhou Z."/>
            <person name="Hou R."/>
            <person name="Li X."/>
            <person name="Liu Y."/>
            <person name="Li H."/>
            <person name="Ning X."/>
            <person name="Lin Y."/>
            <person name="Zhao L."/>
            <person name="Xing Q."/>
            <person name="Dou J."/>
            <person name="Li Y."/>
            <person name="Mao J."/>
            <person name="Guo H."/>
            <person name="Dou H."/>
            <person name="Li T."/>
            <person name="Mu C."/>
            <person name="Jiang W."/>
            <person name="Fu Q."/>
            <person name="Fu X."/>
            <person name="Miao Y."/>
            <person name="Liu J."/>
            <person name="Yu Q."/>
            <person name="Li R."/>
            <person name="Liao H."/>
            <person name="Li X."/>
            <person name="Kong Y."/>
            <person name="Jiang Z."/>
            <person name="Chourrout D."/>
            <person name="Li R."/>
            <person name="Bao Z."/>
        </authorList>
    </citation>
    <scope>NUCLEOTIDE SEQUENCE [LARGE SCALE GENOMIC DNA]</scope>
    <source>
        <strain evidence="3 4">PY_sf001</strain>
    </source>
</reference>
<dbReference type="STRING" id="6573.A0A210QXQ7"/>
<keyword evidence="1" id="KW-0732">Signal</keyword>
<dbReference type="Proteomes" id="UP000242188">
    <property type="component" value="Unassembled WGS sequence"/>
</dbReference>